<name>A0A7D6BMK8_FERL1</name>
<proteinExistence type="predicted"/>
<keyword evidence="1" id="KW-0812">Transmembrane</keyword>
<organism evidence="2 3">
    <name type="scientific">Fermentimicrarchaeum limneticum</name>
    <dbReference type="NCBI Taxonomy" id="2795018"/>
    <lineage>
        <taxon>Archaea</taxon>
        <taxon>Candidatus Micrarchaeota</taxon>
        <taxon>Candidatus Fermentimicrarchaeales</taxon>
        <taxon>Candidatus Fermentimicrarchaeaceae</taxon>
        <taxon>Candidatus Fermentimicrarchaeum</taxon>
    </lineage>
</organism>
<gene>
    <name evidence="2" type="ORF">Sv326_1243</name>
</gene>
<evidence type="ECO:0000313" key="3">
    <source>
        <dbReference type="Proteomes" id="UP000510821"/>
    </source>
</evidence>
<feature type="transmembrane region" description="Helical" evidence="1">
    <location>
        <begin position="266"/>
        <end position="283"/>
    </location>
</feature>
<evidence type="ECO:0000313" key="2">
    <source>
        <dbReference type="EMBL" id="QLJ53418.1"/>
    </source>
</evidence>
<accession>A0A7D6BMK8</accession>
<dbReference type="AlphaFoldDB" id="A0A7D6BMK8"/>
<dbReference type="Proteomes" id="UP000510821">
    <property type="component" value="Chromosome"/>
</dbReference>
<protein>
    <submittedName>
        <fullName evidence="2">Uncharacterized protein</fullName>
    </submittedName>
</protein>
<feature type="transmembrane region" description="Helical" evidence="1">
    <location>
        <begin position="238"/>
        <end position="260"/>
    </location>
</feature>
<evidence type="ECO:0000256" key="1">
    <source>
        <dbReference type="SAM" id="Phobius"/>
    </source>
</evidence>
<keyword evidence="1" id="KW-0472">Membrane</keyword>
<sequence>MRKIAIILLLVFILAWGNQLDKMNWVSFNWFNIPNSEELYLLEYPKTVSGDVLQFEVYSSKDYICSIYLCNITLEKQLAEGRNSIELGTEGCGQEMLTIVSCGESLVRFYSNRTNVSFGNEYIDAKFSAIPNKRIAGLDIMFSSRLNDAAYKNFEILVDGRTVVRPTYFFKSGERESYAAEELHLDPGNHRIELRYENRTLDSRNISIEGQPFPLQDAVDILLSLGIAVLIKEKYKLDWLLSSLVFFGLSFSALALQLQLQKNLGFNEWLLPLTLALALVLIWKSKGKQ</sequence>
<keyword evidence="1" id="KW-1133">Transmembrane helix</keyword>
<dbReference type="KEGG" id="flt:Sv326_1243"/>
<dbReference type="EMBL" id="CP058998">
    <property type="protein sequence ID" value="QLJ53418.1"/>
    <property type="molecule type" value="Genomic_DNA"/>
</dbReference>
<reference evidence="3" key="1">
    <citation type="submission" date="2020-07" db="EMBL/GenBank/DDBJ databases">
        <title>Metabolic diversity and evolutionary history of the archaeal phylum ###Micrarchaeota### uncovered from a freshwater lake metagenome.</title>
        <authorList>
            <person name="Kadnikov V.V."/>
            <person name="Savvichev A.S."/>
            <person name="Mardanov A.V."/>
            <person name="Beletsky A.V."/>
            <person name="Chupakov A.V."/>
            <person name="Kokryatskaya N.M."/>
            <person name="Pimenov N.V."/>
            <person name="Ravin N.V."/>
        </authorList>
    </citation>
    <scope>NUCLEOTIDE SEQUENCE [LARGE SCALE GENOMIC DNA]</scope>
</reference>